<gene>
    <name evidence="1" type="ORF">AK812_SmicGene39913</name>
</gene>
<sequence>MANASSTEVRITVAVLDASPLAPAIDEAWFTRRQDGWTSTEPEVGSRALARGVTSIREQVNERWLRAVAFVRCRQWQLKQRTSQRALHRHSQHARPTMYKEARCTAGRSRAGNSRARTLANCRNKATVSGPNLPPTSIDGEHNQFSTARDRKLRVYVQAFAFCRLFKRSAGEARRLLAYGVPNCLPRCTSMWAWRFSAVRKVIYGVLRRPSPAHALLRRVGRHGEVYPDGTAAAPRRSPHRLPKNLQFQQILPQEAGFALPTWDELADGGRPPPALVERTLGEPLRGWQQAAAACLDASACTSILSDFHPASRALMLSQSGPGSSRAACPNRTSHGPGFQTLELVLPSRVAQTLVAAHANRAMALPVWRCMHSIPWVTVQLVRLPVFSERTGPRWKGPRRESAAKLVHEYWPSTPPWSRRSPVTRAAGAQPHADRVADVLPTAPGEELHAVWPTTQPMMPEYTVTTSVADALRRTSRRQVQPSAPSFSSWLKLVLASHPGRATCPPALLDGQTGCGMQGGRIALACSLLSCHWRERTMRRHGATFVLATLGRCPRADSPPCDSRPALSIVLRGGSACIRLHADCE</sequence>
<evidence type="ECO:0000313" key="1">
    <source>
        <dbReference type="EMBL" id="OLP79760.1"/>
    </source>
</evidence>
<organism evidence="1 2">
    <name type="scientific">Symbiodinium microadriaticum</name>
    <name type="common">Dinoflagellate</name>
    <name type="synonym">Zooxanthella microadriatica</name>
    <dbReference type="NCBI Taxonomy" id="2951"/>
    <lineage>
        <taxon>Eukaryota</taxon>
        <taxon>Sar</taxon>
        <taxon>Alveolata</taxon>
        <taxon>Dinophyceae</taxon>
        <taxon>Suessiales</taxon>
        <taxon>Symbiodiniaceae</taxon>
        <taxon>Symbiodinium</taxon>
    </lineage>
</organism>
<dbReference type="Proteomes" id="UP000186817">
    <property type="component" value="Unassembled WGS sequence"/>
</dbReference>
<accession>A0A1Q9CA02</accession>
<protein>
    <submittedName>
        <fullName evidence="1">Uncharacterized protein</fullName>
    </submittedName>
</protein>
<reference evidence="1 2" key="1">
    <citation type="submission" date="2016-02" db="EMBL/GenBank/DDBJ databases">
        <title>Genome analysis of coral dinoflagellate symbionts highlights evolutionary adaptations to a symbiotic lifestyle.</title>
        <authorList>
            <person name="Aranda M."/>
            <person name="Li Y."/>
            <person name="Liew Y.J."/>
            <person name="Baumgarten S."/>
            <person name="Simakov O."/>
            <person name="Wilson M."/>
            <person name="Piel J."/>
            <person name="Ashoor H."/>
            <person name="Bougouffa S."/>
            <person name="Bajic V.B."/>
            <person name="Ryu T."/>
            <person name="Ravasi T."/>
            <person name="Bayer T."/>
            <person name="Micklem G."/>
            <person name="Kim H."/>
            <person name="Bhak J."/>
            <person name="Lajeunesse T.C."/>
            <person name="Voolstra C.R."/>
        </authorList>
    </citation>
    <scope>NUCLEOTIDE SEQUENCE [LARGE SCALE GENOMIC DNA]</scope>
    <source>
        <strain evidence="1 2">CCMP2467</strain>
    </source>
</reference>
<comment type="caution">
    <text evidence="1">The sequence shown here is derived from an EMBL/GenBank/DDBJ whole genome shotgun (WGS) entry which is preliminary data.</text>
</comment>
<evidence type="ECO:0000313" key="2">
    <source>
        <dbReference type="Proteomes" id="UP000186817"/>
    </source>
</evidence>
<proteinExistence type="predicted"/>
<dbReference type="EMBL" id="LSRX01001449">
    <property type="protein sequence ID" value="OLP79760.1"/>
    <property type="molecule type" value="Genomic_DNA"/>
</dbReference>
<dbReference type="AlphaFoldDB" id="A0A1Q9CA02"/>
<keyword evidence="2" id="KW-1185">Reference proteome</keyword>
<name>A0A1Q9CA02_SYMMI</name>
<dbReference type="OrthoDB" id="422662at2759"/>